<proteinExistence type="predicted"/>
<comment type="caution">
    <text evidence="1">The sequence shown here is derived from an EMBL/GenBank/DDBJ whole genome shotgun (WGS) entry which is preliminary data.</text>
</comment>
<evidence type="ECO:0000313" key="2">
    <source>
        <dbReference type="Proteomes" id="UP000708208"/>
    </source>
</evidence>
<evidence type="ECO:0000313" key="1">
    <source>
        <dbReference type="EMBL" id="CAG7785064.1"/>
    </source>
</evidence>
<feature type="non-terminal residue" evidence="1">
    <location>
        <position position="42"/>
    </location>
</feature>
<gene>
    <name evidence="1" type="ORF">AFUS01_LOCUS23714</name>
</gene>
<accession>A0A8J2KHQ9</accession>
<protein>
    <submittedName>
        <fullName evidence="1">Uncharacterized protein</fullName>
    </submittedName>
</protein>
<sequence>MEKILEELRKIPFERIQAQKEAEKLLAQREGERAHALREAEK</sequence>
<dbReference type="EMBL" id="CAJVCH010288295">
    <property type="protein sequence ID" value="CAG7785064.1"/>
    <property type="molecule type" value="Genomic_DNA"/>
</dbReference>
<dbReference type="AlphaFoldDB" id="A0A8J2KHQ9"/>
<dbReference type="Proteomes" id="UP000708208">
    <property type="component" value="Unassembled WGS sequence"/>
</dbReference>
<name>A0A8J2KHQ9_9HEXA</name>
<reference evidence="1" key="1">
    <citation type="submission" date="2021-06" db="EMBL/GenBank/DDBJ databases">
        <authorList>
            <person name="Hodson N. C."/>
            <person name="Mongue J. A."/>
            <person name="Jaron S. K."/>
        </authorList>
    </citation>
    <scope>NUCLEOTIDE SEQUENCE</scope>
</reference>
<organism evidence="1 2">
    <name type="scientific">Allacma fusca</name>
    <dbReference type="NCBI Taxonomy" id="39272"/>
    <lineage>
        <taxon>Eukaryota</taxon>
        <taxon>Metazoa</taxon>
        <taxon>Ecdysozoa</taxon>
        <taxon>Arthropoda</taxon>
        <taxon>Hexapoda</taxon>
        <taxon>Collembola</taxon>
        <taxon>Symphypleona</taxon>
        <taxon>Sminthuridae</taxon>
        <taxon>Allacma</taxon>
    </lineage>
</organism>
<keyword evidence="2" id="KW-1185">Reference proteome</keyword>